<keyword evidence="2" id="KW-0472">Membrane</keyword>
<proteinExistence type="predicted"/>
<evidence type="ECO:0000313" key="4">
    <source>
        <dbReference type="Proteomes" id="UP000518206"/>
    </source>
</evidence>
<feature type="compositionally biased region" description="Basic and acidic residues" evidence="1">
    <location>
        <begin position="180"/>
        <end position="193"/>
    </location>
</feature>
<reference evidence="3 4" key="1">
    <citation type="submission" date="2020-08" db="EMBL/GenBank/DDBJ databases">
        <title>The Agave Microbiome: Exploring the role of microbial communities in plant adaptations to desert environments.</title>
        <authorList>
            <person name="Partida-Martinez L.P."/>
        </authorList>
    </citation>
    <scope>NUCLEOTIDE SEQUENCE [LARGE SCALE GENOMIC DNA]</scope>
    <source>
        <strain evidence="3 4">RAS26</strain>
    </source>
</reference>
<dbReference type="EMBL" id="JACHVX010000010">
    <property type="protein sequence ID" value="MBB2925461.1"/>
    <property type="molecule type" value="Genomic_DNA"/>
</dbReference>
<evidence type="ECO:0000256" key="2">
    <source>
        <dbReference type="SAM" id="Phobius"/>
    </source>
</evidence>
<keyword evidence="2" id="KW-1133">Transmembrane helix</keyword>
<comment type="caution">
    <text evidence="3">The sequence shown here is derived from an EMBL/GenBank/DDBJ whole genome shotgun (WGS) entry which is preliminary data.</text>
</comment>
<evidence type="ECO:0000256" key="1">
    <source>
        <dbReference type="SAM" id="MobiDB-lite"/>
    </source>
</evidence>
<sequence length="216" mass="24055">MSERDPFARSAALWLRAYPRRWRADRAREVTEVLRDLAVPGTSRVDARTAVGLVRAGWATRWREHPPAGVYVRYRMLDRAPGSPWDGWAHDDVEGPLYPVRFAATRAAGVAIALVPVGAAEHAVGRGLVDAGSVLPFLGWFVLLLMVGKAIQRAVARRRRPRPRATPEELGPFLPYVPLRLDDHPVRRPDPVPRGRVGRGRAPDAARPPGVDRRTR</sequence>
<gene>
    <name evidence="3" type="ORF">FHR80_004405</name>
</gene>
<organism evidence="3 4">
    <name type="scientific">Cellulomonas cellasea</name>
    <dbReference type="NCBI Taxonomy" id="43670"/>
    <lineage>
        <taxon>Bacteria</taxon>
        <taxon>Bacillati</taxon>
        <taxon>Actinomycetota</taxon>
        <taxon>Actinomycetes</taxon>
        <taxon>Micrococcales</taxon>
        <taxon>Cellulomonadaceae</taxon>
        <taxon>Cellulomonas</taxon>
    </lineage>
</organism>
<accession>A0A7W4UJS7</accession>
<protein>
    <submittedName>
        <fullName evidence="3">Uncharacterized protein</fullName>
    </submittedName>
</protein>
<evidence type="ECO:0000313" key="3">
    <source>
        <dbReference type="EMBL" id="MBB2925461.1"/>
    </source>
</evidence>
<name>A0A7W4UJS7_9CELL</name>
<dbReference type="RefSeq" id="WP_183298171.1">
    <property type="nucleotide sequence ID" value="NZ_JACHVX010000010.1"/>
</dbReference>
<feature type="transmembrane region" description="Helical" evidence="2">
    <location>
        <begin position="107"/>
        <end position="125"/>
    </location>
</feature>
<dbReference type="Proteomes" id="UP000518206">
    <property type="component" value="Unassembled WGS sequence"/>
</dbReference>
<reference evidence="3 4" key="2">
    <citation type="submission" date="2020-08" db="EMBL/GenBank/DDBJ databases">
        <authorList>
            <person name="Partida-Martinez L."/>
            <person name="Huntemann M."/>
            <person name="Clum A."/>
            <person name="Wang J."/>
            <person name="Palaniappan K."/>
            <person name="Ritter S."/>
            <person name="Chen I.-M."/>
            <person name="Stamatis D."/>
            <person name="Reddy T."/>
            <person name="O'Malley R."/>
            <person name="Daum C."/>
            <person name="Shapiro N."/>
            <person name="Ivanova N."/>
            <person name="Kyrpides N."/>
            <person name="Woyke T."/>
        </authorList>
    </citation>
    <scope>NUCLEOTIDE SEQUENCE [LARGE SCALE GENOMIC DNA]</scope>
    <source>
        <strain evidence="3 4">RAS26</strain>
    </source>
</reference>
<keyword evidence="2" id="KW-0812">Transmembrane</keyword>
<feature type="transmembrane region" description="Helical" evidence="2">
    <location>
        <begin position="137"/>
        <end position="156"/>
    </location>
</feature>
<dbReference type="AlphaFoldDB" id="A0A7W4UJS7"/>
<feature type="region of interest" description="Disordered" evidence="1">
    <location>
        <begin position="174"/>
        <end position="216"/>
    </location>
</feature>